<dbReference type="CDD" id="cd01948">
    <property type="entry name" value="EAL"/>
    <property type="match status" value="1"/>
</dbReference>
<dbReference type="InterPro" id="IPR043128">
    <property type="entry name" value="Rev_trsase/Diguanyl_cyclase"/>
</dbReference>
<dbReference type="Pfam" id="PF00990">
    <property type="entry name" value="GGDEF"/>
    <property type="match status" value="1"/>
</dbReference>
<dbReference type="InterPro" id="IPR052155">
    <property type="entry name" value="Biofilm_reg_signaling"/>
</dbReference>
<evidence type="ECO:0000259" key="1">
    <source>
        <dbReference type="PROSITE" id="PS50883"/>
    </source>
</evidence>
<dbReference type="PANTHER" id="PTHR44757">
    <property type="entry name" value="DIGUANYLATE CYCLASE DGCP"/>
    <property type="match status" value="1"/>
</dbReference>
<dbReference type="PROSITE" id="PS50887">
    <property type="entry name" value="GGDEF"/>
    <property type="match status" value="1"/>
</dbReference>
<dbReference type="SUPFAM" id="SSF55073">
    <property type="entry name" value="Nucleotide cyclase"/>
    <property type="match status" value="1"/>
</dbReference>
<dbReference type="EMBL" id="QSHM01000010">
    <property type="protein sequence ID" value="RHC12614.1"/>
    <property type="molecule type" value="Genomic_DNA"/>
</dbReference>
<sequence>MQKSVSKKIVIGYNIIRFVYCWRNILGSDNNRNIGLSEIIRMLENNVTFTQAADSVLECITDSMDVCDAVVMQIDRESDTMHVISETGNCFKDESGTVKRSEFVLCSDAIKITYEGNADTAQKGLLDRLGVKLSITVPILINNVKAMYLIVLSNDVQAVSDNKIKEYISDMALVLHGIAQSKVINNSLISSYDVLQKILDNIGSGIIVCSRYSGNILFENEMAANVQEVRDTIRECLEDVFTCEDVHRNIGASMERYNTESGLWFEVRFSELEWIDGSEVIVVTAVDITQKKKNQQKIEYQAHNDFLTGLYNRMKCEVDLRKVIRRTEKAGLKGAVLFIDLDDFKHINDGLGHQYGDILLQQIAAGLTGIPGLRGHCYRMGGDEFVIIVEPEIFGDINNIIGNITALFNKPWYLMETEYFCTMSMGVAVFPDNSVDVHEITRMADVAMYEAKRSGKNGYTYYSSEVENSTAKRLDIENNMRQAVSTGIEEFVVFYQPVVDVNTQMCTSCEALVRWDSKALGFMGPGEFIPLAEYLGLITSIGDYVLEEACRRCKLWNDNGYPDFYINVNLSVVQLLQKNVVENIKRILDKTGVNPKNIVLEITESFAINDMQRVMDIITGLKKLGPRIALDDFGTGYSSLNYIKQLPLDIIKVDKTFIDDIVEDDYAQAFIKLIVDLSKTIGTKIVVEGVEHKEQFELLKSLGVDYIQGYYFGKPVPANIFEEKNLEGRLGE</sequence>
<gene>
    <name evidence="4" type="ORF">DW811_07555</name>
    <name evidence="3" type="ORF">DW858_09620</name>
</gene>
<proteinExistence type="predicted"/>
<evidence type="ECO:0000313" key="6">
    <source>
        <dbReference type="Proteomes" id="UP000285844"/>
    </source>
</evidence>
<dbReference type="SMART" id="SM00267">
    <property type="entry name" value="GGDEF"/>
    <property type="match status" value="1"/>
</dbReference>
<dbReference type="NCBIfam" id="TIGR00254">
    <property type="entry name" value="GGDEF"/>
    <property type="match status" value="1"/>
</dbReference>
<organism evidence="3 6">
    <name type="scientific">Lachnospira eligens</name>
    <dbReference type="NCBI Taxonomy" id="39485"/>
    <lineage>
        <taxon>Bacteria</taxon>
        <taxon>Bacillati</taxon>
        <taxon>Bacillota</taxon>
        <taxon>Clostridia</taxon>
        <taxon>Lachnospirales</taxon>
        <taxon>Lachnospiraceae</taxon>
        <taxon>Lachnospira</taxon>
    </lineage>
</organism>
<dbReference type="AlphaFoldDB" id="A0A413YU69"/>
<dbReference type="PANTHER" id="PTHR44757:SF2">
    <property type="entry name" value="BIOFILM ARCHITECTURE MAINTENANCE PROTEIN MBAA"/>
    <property type="match status" value="1"/>
</dbReference>
<feature type="domain" description="EAL" evidence="1">
    <location>
        <begin position="473"/>
        <end position="729"/>
    </location>
</feature>
<dbReference type="CDD" id="cd01949">
    <property type="entry name" value="GGDEF"/>
    <property type="match status" value="1"/>
</dbReference>
<dbReference type="InterPro" id="IPR000160">
    <property type="entry name" value="GGDEF_dom"/>
</dbReference>
<dbReference type="Proteomes" id="UP000284794">
    <property type="component" value="Unassembled WGS sequence"/>
</dbReference>
<reference evidence="5 6" key="1">
    <citation type="submission" date="2018-08" db="EMBL/GenBank/DDBJ databases">
        <title>A genome reference for cultivated species of the human gut microbiota.</title>
        <authorList>
            <person name="Zou Y."/>
            <person name="Xue W."/>
            <person name="Luo G."/>
        </authorList>
    </citation>
    <scope>NUCLEOTIDE SEQUENCE [LARGE SCALE GENOMIC DNA]</scope>
    <source>
        <strain evidence="4 5">AM32-2AC</strain>
        <strain evidence="3 6">AM37-3BH</strain>
    </source>
</reference>
<evidence type="ECO:0000259" key="2">
    <source>
        <dbReference type="PROSITE" id="PS50887"/>
    </source>
</evidence>
<dbReference type="SUPFAM" id="SSF141868">
    <property type="entry name" value="EAL domain-like"/>
    <property type="match status" value="1"/>
</dbReference>
<name>A0A413YU69_9FIRM</name>
<evidence type="ECO:0000313" key="3">
    <source>
        <dbReference type="EMBL" id="RHC12614.1"/>
    </source>
</evidence>
<dbReference type="PROSITE" id="PS50883">
    <property type="entry name" value="EAL"/>
    <property type="match status" value="1"/>
</dbReference>
<dbReference type="Gene3D" id="3.20.20.450">
    <property type="entry name" value="EAL domain"/>
    <property type="match status" value="1"/>
</dbReference>
<evidence type="ECO:0000313" key="5">
    <source>
        <dbReference type="Proteomes" id="UP000284794"/>
    </source>
</evidence>
<dbReference type="Pfam" id="PF00563">
    <property type="entry name" value="EAL"/>
    <property type="match status" value="1"/>
</dbReference>
<comment type="caution">
    <text evidence="3">The sequence shown here is derived from an EMBL/GenBank/DDBJ whole genome shotgun (WGS) entry which is preliminary data.</text>
</comment>
<dbReference type="EMBL" id="QSIS01000008">
    <property type="protein sequence ID" value="RHD08584.1"/>
    <property type="molecule type" value="Genomic_DNA"/>
</dbReference>
<dbReference type="SMART" id="SM00052">
    <property type="entry name" value="EAL"/>
    <property type="match status" value="1"/>
</dbReference>
<feature type="domain" description="GGDEF" evidence="2">
    <location>
        <begin position="332"/>
        <end position="464"/>
    </location>
</feature>
<dbReference type="Gene3D" id="3.30.70.270">
    <property type="match status" value="1"/>
</dbReference>
<dbReference type="InterPro" id="IPR035919">
    <property type="entry name" value="EAL_sf"/>
</dbReference>
<dbReference type="InterPro" id="IPR029787">
    <property type="entry name" value="Nucleotide_cyclase"/>
</dbReference>
<evidence type="ECO:0000313" key="4">
    <source>
        <dbReference type="EMBL" id="RHD08584.1"/>
    </source>
</evidence>
<accession>A0A413YU69</accession>
<dbReference type="Proteomes" id="UP000285844">
    <property type="component" value="Unassembled WGS sequence"/>
</dbReference>
<dbReference type="InterPro" id="IPR001633">
    <property type="entry name" value="EAL_dom"/>
</dbReference>
<protein>
    <submittedName>
        <fullName evidence="3">Phosphodiesterase</fullName>
    </submittedName>
</protein>